<feature type="compositionally biased region" description="Basic and acidic residues" evidence="1">
    <location>
        <begin position="129"/>
        <end position="138"/>
    </location>
</feature>
<dbReference type="KEGG" id="mic:Mic7113_4765"/>
<evidence type="ECO:0000256" key="1">
    <source>
        <dbReference type="SAM" id="MobiDB-lite"/>
    </source>
</evidence>
<protein>
    <recommendedName>
        <fullName evidence="4">DUF1574 domain-containing protein</fullName>
    </recommendedName>
</protein>
<evidence type="ECO:0000313" key="2">
    <source>
        <dbReference type="EMBL" id="AFZ20438.1"/>
    </source>
</evidence>
<dbReference type="OrthoDB" id="453133at2"/>
<dbReference type="RefSeq" id="WP_015184573.1">
    <property type="nucleotide sequence ID" value="NC_019738.1"/>
</dbReference>
<dbReference type="HOGENOM" id="CLU_298242_0_0_3"/>
<reference evidence="2 3" key="1">
    <citation type="submission" date="2012-06" db="EMBL/GenBank/DDBJ databases">
        <title>Finished chromosome of genome of Microcoleus sp. PCC 7113.</title>
        <authorList>
            <consortium name="US DOE Joint Genome Institute"/>
            <person name="Gugger M."/>
            <person name="Coursin T."/>
            <person name="Rippka R."/>
            <person name="Tandeau De Marsac N."/>
            <person name="Huntemann M."/>
            <person name="Wei C.-L."/>
            <person name="Han J."/>
            <person name="Detter J.C."/>
            <person name="Han C."/>
            <person name="Tapia R."/>
            <person name="Chen A."/>
            <person name="Kyrpides N."/>
            <person name="Mavromatis K."/>
            <person name="Markowitz V."/>
            <person name="Szeto E."/>
            <person name="Ivanova N."/>
            <person name="Pagani I."/>
            <person name="Pati A."/>
            <person name="Goodwin L."/>
            <person name="Nordberg H.P."/>
            <person name="Cantor M.N."/>
            <person name="Hua S.X."/>
            <person name="Woyke T."/>
            <person name="Kerfeld C.A."/>
        </authorList>
    </citation>
    <scope>NUCLEOTIDE SEQUENCE [LARGE SCALE GENOMIC DNA]</scope>
    <source>
        <strain evidence="2 3">PCC 7113</strain>
    </source>
</reference>
<dbReference type="AlphaFoldDB" id="K9WJR5"/>
<accession>K9WJR5</accession>
<feature type="compositionally biased region" description="Polar residues" evidence="1">
    <location>
        <begin position="106"/>
        <end position="127"/>
    </location>
</feature>
<proteinExistence type="predicted"/>
<dbReference type="PATRIC" id="fig|1173027.3.peg.5287"/>
<organism evidence="2 3">
    <name type="scientific">Allocoleopsis franciscana PCC 7113</name>
    <dbReference type="NCBI Taxonomy" id="1173027"/>
    <lineage>
        <taxon>Bacteria</taxon>
        <taxon>Bacillati</taxon>
        <taxon>Cyanobacteriota</taxon>
        <taxon>Cyanophyceae</taxon>
        <taxon>Coleofasciculales</taxon>
        <taxon>Coleofasciculaceae</taxon>
        <taxon>Allocoleopsis</taxon>
        <taxon>Allocoleopsis franciscana</taxon>
    </lineage>
</organism>
<name>K9WJR5_9CYAN</name>
<dbReference type="EMBL" id="CP003630">
    <property type="protein sequence ID" value="AFZ20438.1"/>
    <property type="molecule type" value="Genomic_DNA"/>
</dbReference>
<dbReference type="STRING" id="1173027.Mic7113_4765"/>
<dbReference type="SUPFAM" id="SSF52266">
    <property type="entry name" value="SGNH hydrolase"/>
    <property type="match status" value="1"/>
</dbReference>
<gene>
    <name evidence="2" type="ORF">Mic7113_4765</name>
</gene>
<dbReference type="Pfam" id="PF07611">
    <property type="entry name" value="DUF1574"/>
    <property type="match status" value="1"/>
</dbReference>
<dbReference type="eggNOG" id="COG2755">
    <property type="taxonomic scope" value="Bacteria"/>
</dbReference>
<evidence type="ECO:0008006" key="4">
    <source>
        <dbReference type="Google" id="ProtNLM"/>
    </source>
</evidence>
<dbReference type="InterPro" id="IPR011468">
    <property type="entry name" value="DUF1574"/>
</dbReference>
<dbReference type="Proteomes" id="UP000010471">
    <property type="component" value="Chromosome"/>
</dbReference>
<sequence>MLDVDQHVPKARSSSLAHWVYGAIGQSGVRLRVRLGGNNLHILCESRQSLDAKTVVNRLLNALGSREAGEAFPIDPENPVYQIILYGRIVGHDRPDWIKQIRLKPSITQGSPTPQETRETAAQTGTPESELRVSHESLARSGSPEAISRYLSETLNSQGVRVKVLIQTLPEATAHKDHSSHSIATEFAAESSETFPFDADASVPNRRLWVICNSDYSPDASVLAEPVVQQLRSLGLKGFRDAAICSQVSGEATPEWMLRVDLTPPEAMLKEWARWGDVQAIARSINQAILHVGMEVRAVLKDATLHLFCSPLERQPTTAPDKRTAMNAIARVLESITPQGIQAATVYGVEFQERKLAPEQEKPVWIEWLNLSTANNPTLGESALSLAQKGHQEALAFLLERLLNPDLDRRLATGGIHLKLRRKQDLLHIMSEAPICPSQAEIAPPIARFLRQLGIPEMAGVRIYGRRAGSTSPSWNYGVDFVQRQRLVPEATPEFAASDAYVNELVAPTEEPILRPDLTPEDVQDGLKQTVQSAVRLLQRGLCATQLFVLSEDDQETTLVPQGTNTKNFASFQGFRVAVVWGLLGLLLTLQTDWLMGQKLQKPAQAPIIPTDGESPTTVSLPQLSLQKGEIPRTSGFNSSGFTRDGKTSVIINKTEADASFTPEKVNAAKAAILAAARSPNPSFNNRLLDDKLALYQQRLLQSGPPDILIIGSSRALRGVDPIALQDALAAQGHPNLEVFNFAINGATAQVVDLMIRRLLTPEQLPKLIIWADGARAFNSGREDATYRAIATSEGYQRLQAGTFPTLMGTNRDRRFGKTAQPNNSQNEKTTQPWTSVGVSYQSISDWLNQSLGQVSSTYPQRDKLKSLLREQFVGFLKHTNVSSNPIDPNSEKLSSLEEAVDLDGFLPLSVRFNPATYYNNHPRVAGDYDGDFQSFQLSGEQDTALEALLQFTQANNIGTVFVNLPLTKDYLDPARTEYEEKFQRYMHSSARKKGLIFRDLSQLLLTKPDFFSDPSHLNRYGAYRVSNHLAKDPMIPWPTP</sequence>
<keyword evidence="3" id="KW-1185">Reference proteome</keyword>
<evidence type="ECO:0000313" key="3">
    <source>
        <dbReference type="Proteomes" id="UP000010471"/>
    </source>
</evidence>
<feature type="region of interest" description="Disordered" evidence="1">
    <location>
        <begin position="105"/>
        <end position="140"/>
    </location>
</feature>